<dbReference type="PANTHER" id="PTHR34002:SF9">
    <property type="entry name" value="XYLOGLUCAN-SPECIFIC ENDO-BETA-1,4-GLUCANASE A"/>
    <property type="match status" value="1"/>
</dbReference>
<organism evidence="9 10">
    <name type="scientific">Aspergillus cavernicola</name>
    <dbReference type="NCBI Taxonomy" id="176166"/>
    <lineage>
        <taxon>Eukaryota</taxon>
        <taxon>Fungi</taxon>
        <taxon>Dikarya</taxon>
        <taxon>Ascomycota</taxon>
        <taxon>Pezizomycotina</taxon>
        <taxon>Eurotiomycetes</taxon>
        <taxon>Eurotiomycetidae</taxon>
        <taxon>Eurotiales</taxon>
        <taxon>Aspergillaceae</taxon>
        <taxon>Aspergillus</taxon>
        <taxon>Aspergillus subgen. Nidulantes</taxon>
    </lineage>
</organism>
<keyword evidence="8" id="KW-0119">Carbohydrate metabolism</keyword>
<keyword evidence="8" id="KW-0378">Hydrolase</keyword>
<name>A0ABR4I0T6_9EURO</name>
<evidence type="ECO:0000313" key="9">
    <source>
        <dbReference type="EMBL" id="KAL2821362.1"/>
    </source>
</evidence>
<keyword evidence="3 8" id="KW-0326">Glycosidase</keyword>
<evidence type="ECO:0000256" key="5">
    <source>
        <dbReference type="ARBA" id="ARBA00038882"/>
    </source>
</evidence>
<evidence type="ECO:0000256" key="2">
    <source>
        <dbReference type="ARBA" id="ARBA00022729"/>
    </source>
</evidence>
<dbReference type="Gene3D" id="2.60.120.180">
    <property type="match status" value="1"/>
</dbReference>
<evidence type="ECO:0000256" key="8">
    <source>
        <dbReference type="RuleBase" id="RU361163"/>
    </source>
</evidence>
<dbReference type="InterPro" id="IPR013319">
    <property type="entry name" value="GH11/12"/>
</dbReference>
<evidence type="ECO:0000256" key="4">
    <source>
        <dbReference type="ARBA" id="ARBA00037012"/>
    </source>
</evidence>
<comment type="similarity">
    <text evidence="1 8">Belongs to the glycosyl hydrolase 12 (cellulase H) family.</text>
</comment>
<accession>A0ABR4I0T6</accession>
<keyword evidence="10" id="KW-1185">Reference proteome</keyword>
<dbReference type="EC" id="3.2.1.151" evidence="5"/>
<dbReference type="InterPro" id="IPR002594">
    <property type="entry name" value="GH12"/>
</dbReference>
<dbReference type="SUPFAM" id="SSF49899">
    <property type="entry name" value="Concanavalin A-like lectins/glucanases"/>
    <property type="match status" value="1"/>
</dbReference>
<proteinExistence type="inferred from homology"/>
<protein>
    <recommendedName>
        <fullName evidence="5">xyloglucan-specific endo-beta-1,4-glucanase</fullName>
        <ecNumber evidence="5">3.2.1.151</ecNumber>
    </recommendedName>
    <alternativeName>
        <fullName evidence="6">Xyloglucanase A</fullName>
    </alternativeName>
    <alternativeName>
        <fullName evidence="7">Xyloglucanendohydrolase A</fullName>
    </alternativeName>
</protein>
<evidence type="ECO:0000256" key="7">
    <source>
        <dbReference type="ARBA" id="ARBA00043018"/>
    </source>
</evidence>
<comment type="catalytic activity">
    <reaction evidence="4">
        <text>xyloglucan + H2O = xyloglucan oligosaccharides.</text>
        <dbReference type="EC" id="3.2.1.151"/>
    </reaction>
</comment>
<dbReference type="Pfam" id="PF01670">
    <property type="entry name" value="Glyco_hydro_12"/>
    <property type="match status" value="1"/>
</dbReference>
<keyword evidence="8" id="KW-0624">Polysaccharide degradation</keyword>
<comment type="caution">
    <text evidence="9">The sequence shown here is derived from an EMBL/GenBank/DDBJ whole genome shotgun (WGS) entry which is preliminary data.</text>
</comment>
<dbReference type="InterPro" id="IPR013320">
    <property type="entry name" value="ConA-like_dom_sf"/>
</dbReference>
<evidence type="ECO:0000256" key="3">
    <source>
        <dbReference type="ARBA" id="ARBA00023295"/>
    </source>
</evidence>
<evidence type="ECO:0000256" key="6">
    <source>
        <dbReference type="ARBA" id="ARBA00041304"/>
    </source>
</evidence>
<gene>
    <name evidence="9" type="ORF">BDW59DRAFT_164242</name>
</gene>
<dbReference type="EMBL" id="JBFXLS010000064">
    <property type="protein sequence ID" value="KAL2821362.1"/>
    <property type="molecule type" value="Genomic_DNA"/>
</dbReference>
<evidence type="ECO:0000256" key="1">
    <source>
        <dbReference type="ARBA" id="ARBA00005519"/>
    </source>
</evidence>
<keyword evidence="2" id="KW-0732">Signal</keyword>
<sequence>MKLLALSLASLASAASITSKTLTRRADFCGQWDTVTSGDFILYNNLWGQDNADSGSQCTGLDSGSGSTIAWHTSWSWAGGEYNVKSFANAAYQFTATQLSSLSSIPTTWEWEYTTGTDIVANVAYDLFTTSSPGGDSEYEIMIWLAALGGAGPISSTGSAIASVTLGGVSWNLWYGLNGDMQVYSFVASSTTESFSADLIDFVNYLENSQGLSSSQYLTHVQAGTEPFVGSDASLVVSSYSVSVS</sequence>
<evidence type="ECO:0000313" key="10">
    <source>
        <dbReference type="Proteomes" id="UP001610335"/>
    </source>
</evidence>
<dbReference type="Proteomes" id="UP001610335">
    <property type="component" value="Unassembled WGS sequence"/>
</dbReference>
<reference evidence="9 10" key="1">
    <citation type="submission" date="2024-07" db="EMBL/GenBank/DDBJ databases">
        <title>Section-level genome sequencing and comparative genomics of Aspergillus sections Usti and Cavernicolus.</title>
        <authorList>
            <consortium name="Lawrence Berkeley National Laboratory"/>
            <person name="Nybo J.L."/>
            <person name="Vesth T.C."/>
            <person name="Theobald S."/>
            <person name="Frisvad J.C."/>
            <person name="Larsen T.O."/>
            <person name="Kjaerboelling I."/>
            <person name="Rothschild-Mancinelli K."/>
            <person name="Lyhne E.K."/>
            <person name="Kogle M.E."/>
            <person name="Barry K."/>
            <person name="Clum A."/>
            <person name="Na H."/>
            <person name="Ledsgaard L."/>
            <person name="Lin J."/>
            <person name="Lipzen A."/>
            <person name="Kuo A."/>
            <person name="Riley R."/>
            <person name="Mondo S."/>
            <person name="LaButti K."/>
            <person name="Haridas S."/>
            <person name="Pangalinan J."/>
            <person name="Salamov A.A."/>
            <person name="Simmons B.A."/>
            <person name="Magnuson J.K."/>
            <person name="Chen J."/>
            <person name="Drula E."/>
            <person name="Henrissat B."/>
            <person name="Wiebenga A."/>
            <person name="Lubbers R.J."/>
            <person name="Gomes A.C."/>
            <person name="Makela M.R."/>
            <person name="Stajich J."/>
            <person name="Grigoriev I.V."/>
            <person name="Mortensen U.H."/>
            <person name="De vries R.P."/>
            <person name="Baker S.E."/>
            <person name="Andersen M.R."/>
        </authorList>
    </citation>
    <scope>NUCLEOTIDE SEQUENCE [LARGE SCALE GENOMIC DNA]</scope>
    <source>
        <strain evidence="9 10">CBS 600.67</strain>
    </source>
</reference>
<dbReference type="PANTHER" id="PTHR34002">
    <property type="entry name" value="BLR1656 PROTEIN"/>
    <property type="match status" value="1"/>
</dbReference>